<feature type="transmembrane region" description="Helical" evidence="1">
    <location>
        <begin position="6"/>
        <end position="29"/>
    </location>
</feature>
<dbReference type="PANTHER" id="PTHR30336:SF20">
    <property type="entry name" value="DUF218 DOMAIN-CONTAINING PROTEIN"/>
    <property type="match status" value="1"/>
</dbReference>
<protein>
    <recommendedName>
        <fullName evidence="2">DUF218 domain-containing protein</fullName>
    </recommendedName>
</protein>
<dbReference type="PANTHER" id="PTHR30336">
    <property type="entry name" value="INNER MEMBRANE PROTEIN, PROBABLE PERMEASE"/>
    <property type="match status" value="1"/>
</dbReference>
<evidence type="ECO:0000259" key="2">
    <source>
        <dbReference type="Pfam" id="PF02698"/>
    </source>
</evidence>
<dbReference type="CDD" id="cd06259">
    <property type="entry name" value="YdcF-like"/>
    <property type="match status" value="1"/>
</dbReference>
<dbReference type="Pfam" id="PF02698">
    <property type="entry name" value="DUF218"/>
    <property type="match status" value="1"/>
</dbReference>
<evidence type="ECO:0000313" key="3">
    <source>
        <dbReference type="EMBL" id="VYU29486.1"/>
    </source>
</evidence>
<keyword evidence="1" id="KW-0812">Transmembrane</keyword>
<dbReference type="RefSeq" id="WP_156565969.1">
    <property type="nucleotide sequence ID" value="NZ_CACRTZ010000013.1"/>
</dbReference>
<name>A0A6N3DJQ9_9ENTR</name>
<reference evidence="3" key="1">
    <citation type="submission" date="2019-11" db="EMBL/GenBank/DDBJ databases">
        <authorList>
            <person name="Feng L."/>
        </authorList>
    </citation>
    <scope>NUCLEOTIDE SEQUENCE</scope>
    <source>
        <strain evidence="3">EMassiliensisLFYP7</strain>
    </source>
</reference>
<gene>
    <name evidence="3" type="ORF">EMLFYP7_01914</name>
</gene>
<dbReference type="AlphaFoldDB" id="A0A6N3DJQ9"/>
<dbReference type="EMBL" id="CACRTZ010000013">
    <property type="protein sequence ID" value="VYU29486.1"/>
    <property type="molecule type" value="Genomic_DNA"/>
</dbReference>
<keyword evidence="1" id="KW-0472">Membrane</keyword>
<proteinExistence type="predicted"/>
<sequence length="209" mass="23610">MTRKNLLKLALLCIVTAIIIIVYNAVAIWQFSKQDQTRHADCAIVAGAGVKGSRPGAVFQARLDHAIWLYHEGFVETLILTGGFSPGAARSDAAIAKEYVLTRNVPASAIFIEERSTVTRENLRYAAEIMAQQRLKTALLVSDPLHMMRMRFIAWDNRIEGWSSPVTASRYQSWSTQLPFLLREAFYYTGYRILRYMPLIPVQKVSIGE</sequence>
<organism evidence="3">
    <name type="scientific">Phytobacter massiliensis</name>
    <dbReference type="NCBI Taxonomy" id="1485952"/>
    <lineage>
        <taxon>Bacteria</taxon>
        <taxon>Pseudomonadati</taxon>
        <taxon>Pseudomonadota</taxon>
        <taxon>Gammaproteobacteria</taxon>
        <taxon>Enterobacterales</taxon>
        <taxon>Enterobacteriaceae</taxon>
        <taxon>Phytobacter</taxon>
    </lineage>
</organism>
<dbReference type="GO" id="GO:0005886">
    <property type="term" value="C:plasma membrane"/>
    <property type="evidence" value="ECO:0007669"/>
    <property type="project" value="TreeGrafter"/>
</dbReference>
<feature type="domain" description="DUF218" evidence="2">
    <location>
        <begin position="41"/>
        <end position="166"/>
    </location>
</feature>
<dbReference type="InterPro" id="IPR003848">
    <property type="entry name" value="DUF218"/>
</dbReference>
<dbReference type="InterPro" id="IPR051599">
    <property type="entry name" value="Cell_Envelope_Assoc"/>
</dbReference>
<dbReference type="InterPro" id="IPR014729">
    <property type="entry name" value="Rossmann-like_a/b/a_fold"/>
</dbReference>
<dbReference type="Gene3D" id="3.40.50.620">
    <property type="entry name" value="HUPs"/>
    <property type="match status" value="1"/>
</dbReference>
<evidence type="ECO:0000256" key="1">
    <source>
        <dbReference type="SAM" id="Phobius"/>
    </source>
</evidence>
<keyword evidence="1" id="KW-1133">Transmembrane helix</keyword>
<accession>A0A6N3DJQ9</accession>